<keyword evidence="2" id="KW-1185">Reference proteome</keyword>
<protein>
    <submittedName>
        <fullName evidence="1">Uncharacterized protein</fullName>
    </submittedName>
</protein>
<dbReference type="OrthoDB" id="125134at2759"/>
<proteinExistence type="predicted"/>
<accession>A0A225VI02</accession>
<evidence type="ECO:0000313" key="1">
    <source>
        <dbReference type="EMBL" id="OWZ04962.1"/>
    </source>
</evidence>
<dbReference type="AlphaFoldDB" id="A0A225VI02"/>
<dbReference type="Proteomes" id="UP000198211">
    <property type="component" value="Unassembled WGS sequence"/>
</dbReference>
<comment type="caution">
    <text evidence="1">The sequence shown here is derived from an EMBL/GenBank/DDBJ whole genome shotgun (WGS) entry which is preliminary data.</text>
</comment>
<organism evidence="1 2">
    <name type="scientific">Phytophthora megakarya</name>
    <dbReference type="NCBI Taxonomy" id="4795"/>
    <lineage>
        <taxon>Eukaryota</taxon>
        <taxon>Sar</taxon>
        <taxon>Stramenopiles</taxon>
        <taxon>Oomycota</taxon>
        <taxon>Peronosporomycetes</taxon>
        <taxon>Peronosporales</taxon>
        <taxon>Peronosporaceae</taxon>
        <taxon>Phytophthora</taxon>
    </lineage>
</organism>
<gene>
    <name evidence="1" type="ORF">PHMEG_00023040</name>
</gene>
<dbReference type="EMBL" id="NBNE01004680">
    <property type="protein sequence ID" value="OWZ04962.1"/>
    <property type="molecule type" value="Genomic_DNA"/>
</dbReference>
<sequence>MKKGATTYPNSLGGDINGQIEVPPLAMGSGSATMNFFKLHYRYGESNALHRFMVWAHPELLMPAVPTHTALHRWYLPLCPPPASSMRGGHASWMLCTSIFHPFLGMESHCLPKAFPLHIVATDHHFEAEPFTCDYEEALIAAIRDHTPNSVINGFSFNLKQVNRNQKETKIAMERRAVDMLTVISVMQVVTLGIAIMKGYIQRRCAEEDIQYLAGRIRHAVINRTYNPLDGFNRELNAALPKPHPNQPTFIATLDRISSTRFQFLRDVVTGRARAPL</sequence>
<evidence type="ECO:0000313" key="2">
    <source>
        <dbReference type="Proteomes" id="UP000198211"/>
    </source>
</evidence>
<name>A0A225VI02_9STRA</name>
<reference evidence="2" key="1">
    <citation type="submission" date="2017-03" db="EMBL/GenBank/DDBJ databases">
        <title>Phytopthora megakarya and P. palmivora, two closely related causual agents of cacao black pod achieved similar genome size and gene model numbers by different mechanisms.</title>
        <authorList>
            <person name="Ali S."/>
            <person name="Shao J."/>
            <person name="Larry D.J."/>
            <person name="Kronmiller B."/>
            <person name="Shen D."/>
            <person name="Strem M.D."/>
            <person name="Melnick R.L."/>
            <person name="Guiltinan M.J."/>
            <person name="Tyler B.M."/>
            <person name="Meinhardt L.W."/>
            <person name="Bailey B.A."/>
        </authorList>
    </citation>
    <scope>NUCLEOTIDE SEQUENCE [LARGE SCALE GENOMIC DNA]</scope>
    <source>
        <strain evidence="2">zdho120</strain>
    </source>
</reference>